<sequence length="174" mass="18641">MSWVCAVSLIAAGSVSNARAGCRDDIAGARHIGAGEFCVLGFCLYRAELWAPKASIAPLSSDIPFALSLTYERSLSGARIVSTGIDEIQRLATQPIADATLSAWRDAMRRAFGDVSRGDELCGVYLPGRGARFYLNGNVSAEIDDPAFAQAFFGIWLDPRTRAPSLRKQLLGGN</sequence>
<dbReference type="InterPro" id="IPR016087">
    <property type="entry name" value="Chalcone_isomerase"/>
</dbReference>
<protein>
    <recommendedName>
        <fullName evidence="1">Chalcone isomerase domain-containing protein</fullName>
    </recommendedName>
</protein>
<dbReference type="Proteomes" id="UP000060277">
    <property type="component" value="Chromosome"/>
</dbReference>
<dbReference type="EMBL" id="CP013480">
    <property type="protein sequence ID" value="ALS63436.1"/>
    <property type="molecule type" value="Genomic_DNA"/>
</dbReference>
<feature type="domain" description="Chalcone isomerase" evidence="1">
    <location>
        <begin position="75"/>
        <end position="172"/>
    </location>
</feature>
<gene>
    <name evidence="2" type="ORF">AT302_20220</name>
</gene>
<keyword evidence="3" id="KW-1185">Reference proteome</keyword>
<name>A0ABN4JTA4_9BURK</name>
<evidence type="ECO:0000259" key="1">
    <source>
        <dbReference type="Pfam" id="PF16036"/>
    </source>
</evidence>
<evidence type="ECO:0000313" key="2">
    <source>
        <dbReference type="EMBL" id="ALS63436.1"/>
    </source>
</evidence>
<accession>A0ABN4JTA4</accession>
<dbReference type="Pfam" id="PF16036">
    <property type="entry name" value="Chalcone_3"/>
    <property type="match status" value="1"/>
</dbReference>
<proteinExistence type="predicted"/>
<evidence type="ECO:0000313" key="3">
    <source>
        <dbReference type="Proteomes" id="UP000060277"/>
    </source>
</evidence>
<organism evidence="2 3">
    <name type="scientific">Pandoraea norimbergensis</name>
    <dbReference type="NCBI Taxonomy" id="93219"/>
    <lineage>
        <taxon>Bacteria</taxon>
        <taxon>Pseudomonadati</taxon>
        <taxon>Pseudomonadota</taxon>
        <taxon>Betaproteobacteria</taxon>
        <taxon>Burkholderiales</taxon>
        <taxon>Burkholderiaceae</taxon>
        <taxon>Pandoraea</taxon>
    </lineage>
</organism>
<reference evidence="3" key="1">
    <citation type="submission" date="2015-12" db="EMBL/GenBank/DDBJ databases">
        <title>Complete genome sequence of Pandoraea norimbergensis DSM 11628.</title>
        <authorList>
            <person name="Ee R."/>
            <person name="Lim Y.-L."/>
            <person name="Yong D."/>
            <person name="Yin W.-F."/>
            <person name="Chan K.-G."/>
        </authorList>
    </citation>
    <scope>NUCLEOTIDE SEQUENCE [LARGE SCALE GENOMIC DNA]</scope>
    <source>
        <strain evidence="3">DSM 11628</strain>
    </source>
</reference>